<evidence type="ECO:0000313" key="11">
    <source>
        <dbReference type="EMBL" id="QIW95098.1"/>
    </source>
</evidence>
<dbReference type="InterPro" id="IPR011545">
    <property type="entry name" value="DEAD/DEAH_box_helicase_dom"/>
</dbReference>
<dbReference type="InterPro" id="IPR001650">
    <property type="entry name" value="Helicase_C-like"/>
</dbReference>
<keyword evidence="12" id="KW-1185">Reference proteome</keyword>
<name>A0A6H0XKD9_9PEZI</name>
<dbReference type="EMBL" id="CP051139">
    <property type="protein sequence ID" value="QIW95098.1"/>
    <property type="molecule type" value="Genomic_DNA"/>
</dbReference>
<evidence type="ECO:0000256" key="4">
    <source>
        <dbReference type="ARBA" id="ARBA00022777"/>
    </source>
</evidence>
<dbReference type="SUPFAM" id="SSF52540">
    <property type="entry name" value="P-loop containing nucleoside triphosphate hydrolases"/>
    <property type="match status" value="1"/>
</dbReference>
<proteinExistence type="predicted"/>
<dbReference type="FunFam" id="1.10.510.10:FF:000624">
    <property type="entry name" value="Mitogen-activated protein kinase"/>
    <property type="match status" value="1"/>
</dbReference>
<dbReference type="Pfam" id="PF00069">
    <property type="entry name" value="Pkinase"/>
    <property type="match status" value="1"/>
</dbReference>
<keyword evidence="5" id="KW-0378">Hydrolase</keyword>
<dbReference type="GO" id="GO:0004386">
    <property type="term" value="F:helicase activity"/>
    <property type="evidence" value="ECO:0007669"/>
    <property type="project" value="TreeGrafter"/>
</dbReference>
<dbReference type="GO" id="GO:0003723">
    <property type="term" value="F:RNA binding"/>
    <property type="evidence" value="ECO:0007669"/>
    <property type="project" value="TreeGrafter"/>
</dbReference>
<feature type="compositionally biased region" description="Polar residues" evidence="7">
    <location>
        <begin position="596"/>
        <end position="607"/>
    </location>
</feature>
<dbReference type="InterPro" id="IPR008271">
    <property type="entry name" value="Ser/Thr_kinase_AS"/>
</dbReference>
<evidence type="ECO:0000259" key="9">
    <source>
        <dbReference type="PROSITE" id="PS51192"/>
    </source>
</evidence>
<evidence type="ECO:0000256" key="1">
    <source>
        <dbReference type="ARBA" id="ARBA00022527"/>
    </source>
</evidence>
<evidence type="ECO:0000256" key="7">
    <source>
        <dbReference type="SAM" id="MobiDB-lite"/>
    </source>
</evidence>
<dbReference type="SUPFAM" id="SSF56112">
    <property type="entry name" value="Protein kinase-like (PK-like)"/>
    <property type="match status" value="1"/>
</dbReference>
<dbReference type="Gene3D" id="3.30.200.20">
    <property type="entry name" value="Phosphorylase Kinase, domain 1"/>
    <property type="match status" value="1"/>
</dbReference>
<dbReference type="InterPro" id="IPR011009">
    <property type="entry name" value="Kinase-like_dom_sf"/>
</dbReference>
<dbReference type="PANTHER" id="PTHR18934">
    <property type="entry name" value="ATP-DEPENDENT RNA HELICASE"/>
    <property type="match status" value="1"/>
</dbReference>
<dbReference type="Proteomes" id="UP000503462">
    <property type="component" value="Chromosome 1"/>
</dbReference>
<dbReference type="Gene3D" id="3.40.50.300">
    <property type="entry name" value="P-loop containing nucleotide triphosphate hydrolases"/>
    <property type="match status" value="2"/>
</dbReference>
<keyword evidence="6" id="KW-0067">ATP-binding</keyword>
<dbReference type="PROSITE" id="PS51192">
    <property type="entry name" value="HELICASE_ATP_BIND_1"/>
    <property type="match status" value="1"/>
</dbReference>
<evidence type="ECO:0000256" key="2">
    <source>
        <dbReference type="ARBA" id="ARBA00022679"/>
    </source>
</evidence>
<feature type="compositionally biased region" description="Basic and acidic residues" evidence="7">
    <location>
        <begin position="458"/>
        <end position="499"/>
    </location>
</feature>
<feature type="domain" description="Helicase ATP-binding" evidence="9">
    <location>
        <begin position="624"/>
        <end position="799"/>
    </location>
</feature>
<keyword evidence="1" id="KW-0723">Serine/threonine-protein kinase</keyword>
<dbReference type="OrthoDB" id="1732493at2759"/>
<dbReference type="GO" id="GO:1990904">
    <property type="term" value="C:ribonucleoprotein complex"/>
    <property type="evidence" value="ECO:0007669"/>
    <property type="project" value="UniProtKB-ARBA"/>
</dbReference>
<dbReference type="InterPro" id="IPR014001">
    <property type="entry name" value="Helicase_ATP-bd"/>
</dbReference>
<dbReference type="GO" id="GO:0004674">
    <property type="term" value="F:protein serine/threonine kinase activity"/>
    <property type="evidence" value="ECO:0007669"/>
    <property type="project" value="UniProtKB-KW"/>
</dbReference>
<evidence type="ECO:0000259" key="8">
    <source>
        <dbReference type="PROSITE" id="PS50011"/>
    </source>
</evidence>
<dbReference type="GO" id="GO:0016787">
    <property type="term" value="F:hydrolase activity"/>
    <property type="evidence" value="ECO:0007669"/>
    <property type="project" value="UniProtKB-KW"/>
</dbReference>
<feature type="region of interest" description="Disordered" evidence="7">
    <location>
        <begin position="567"/>
        <end position="609"/>
    </location>
</feature>
<feature type="domain" description="Helicase C-terminal" evidence="10">
    <location>
        <begin position="883"/>
        <end position="1056"/>
    </location>
</feature>
<dbReference type="SMART" id="SM00847">
    <property type="entry name" value="HA2"/>
    <property type="match status" value="1"/>
</dbReference>
<feature type="compositionally biased region" description="Polar residues" evidence="7">
    <location>
        <begin position="509"/>
        <end position="525"/>
    </location>
</feature>
<dbReference type="Pfam" id="PF21010">
    <property type="entry name" value="HA2_C"/>
    <property type="match status" value="1"/>
</dbReference>
<dbReference type="Pfam" id="PF00270">
    <property type="entry name" value="DEAD"/>
    <property type="match status" value="1"/>
</dbReference>
<protein>
    <recommendedName>
        <fullName evidence="13">Protein kinase domain-containing protein</fullName>
    </recommendedName>
</protein>
<dbReference type="SMART" id="SM00487">
    <property type="entry name" value="DEXDc"/>
    <property type="match status" value="1"/>
</dbReference>
<dbReference type="PROSITE" id="PS51194">
    <property type="entry name" value="HELICASE_CTER"/>
    <property type="match status" value="1"/>
</dbReference>
<keyword evidence="2" id="KW-0808">Transferase</keyword>
<dbReference type="SMART" id="SM00490">
    <property type="entry name" value="HELICc"/>
    <property type="match status" value="1"/>
</dbReference>
<feature type="region of interest" description="Disordered" evidence="7">
    <location>
        <begin position="1"/>
        <end position="74"/>
    </location>
</feature>
<dbReference type="PANTHER" id="PTHR18934:SF203">
    <property type="entry name" value="ATP-DEPENDENT RNA HELICASE A"/>
    <property type="match status" value="1"/>
</dbReference>
<keyword evidence="4" id="KW-0418">Kinase</keyword>
<organism evidence="11 12">
    <name type="scientific">Peltaster fructicola</name>
    <dbReference type="NCBI Taxonomy" id="286661"/>
    <lineage>
        <taxon>Eukaryota</taxon>
        <taxon>Fungi</taxon>
        <taxon>Dikarya</taxon>
        <taxon>Ascomycota</taxon>
        <taxon>Pezizomycotina</taxon>
        <taxon>Dothideomycetes</taxon>
        <taxon>Dothideomycetes incertae sedis</taxon>
        <taxon>Peltaster</taxon>
    </lineage>
</organism>
<evidence type="ECO:0008006" key="13">
    <source>
        <dbReference type="Google" id="ProtNLM"/>
    </source>
</evidence>
<dbReference type="InterPro" id="IPR002464">
    <property type="entry name" value="DNA/RNA_helicase_DEAH_CS"/>
</dbReference>
<dbReference type="SMART" id="SM00220">
    <property type="entry name" value="S_TKc"/>
    <property type="match status" value="1"/>
</dbReference>
<dbReference type="PROSITE" id="PS00108">
    <property type="entry name" value="PROTEIN_KINASE_ST"/>
    <property type="match status" value="1"/>
</dbReference>
<reference evidence="11 12" key="1">
    <citation type="journal article" date="2016" name="Sci. Rep.">
        <title>Peltaster fructicola genome reveals evolution from an invasive phytopathogen to an ectophytic parasite.</title>
        <authorList>
            <person name="Xu C."/>
            <person name="Chen H."/>
            <person name="Gleason M.L."/>
            <person name="Xu J.R."/>
            <person name="Liu H."/>
            <person name="Zhang R."/>
            <person name="Sun G."/>
        </authorList>
    </citation>
    <scope>NUCLEOTIDE SEQUENCE [LARGE SCALE GENOMIC DNA]</scope>
    <source>
        <strain evidence="11 12">LNHT1506</strain>
    </source>
</reference>
<dbReference type="Pfam" id="PF00271">
    <property type="entry name" value="Helicase_C"/>
    <property type="match status" value="1"/>
</dbReference>
<sequence length="1440" mass="159352">MSSKWADSAADLAEDAKRKAQKEEKKRLKAQKKAEEEAQHLTRSEQEDRPAKRRRLSLDRIAPSDNEPHRRLAAPSWQSCRSITRYQQLNPIEEGSYGFVSRAREEATGQIVAIKKLKIEPLRDGGFPVTALREIQCLGIARHRHVVELREVVVGEGEARGDVYLIMDFLEHDLKSLQEDMQDPFTASEVKTLMLQLGSAVEFLHDHWILHRDLKTSNILMNNQGEIKLADFGMARLCGDPQPPNLTQLVVTLWYRSPELLLGATSYGQPVDMWSIGCVFGELLAKTAILQGKNEVEQLSKIIDLRGPPTNEAWPEFKRLPNAKHLRLSQSVQNGGVRTKFQSLSSAGVELLESLLAWNPDDRPTARNMLGHRYFVEHPRPKPTAMFPTFPSKAETAGRETYLGPDSAPSLLHGVQNDRERLLIDCAQTSLHDKTVHLGDHHAPSTDTPTLSPLHPGDVNHGREAWTDNATRLEHDSQSLKSVRNEDDASRPEPLHEVLSDAEEPSGASGPSKTSNSVKTHGATESSSPKSILISASTMLLMRRGLIAANDAGLLTTQKRLLAASDMPERARKSLAHGKSTKVLQSQSRQLKRTSDAMQQRTSTTAMQRHRQSLPILAAKAELVSIVNDNPYIVVIGATGCGKSTQVPQMILDSAIDAVQGASCNILCTQPRRIAALALAKRVAEERQEILGDSVGYHVRHDKVGSRDYGSITYLTTGVLLKQLRSNPDIVFDNVSHIILDEVHERDVSMDLLMLSLKRLIAARQQASRPIPKIVLMSATLDVNLIANYWTPGGRSCPTLTIPGKLFPVSKQYLDHILDDTGPSIGSILDNLRPRFPAEVATAEAYIQDEVRLAEASIEHKEATTTPAIDVTPHVSILLVVAAVIKVCTTTSAGAVLVFLPGLQEIQQLQNLLSSLTLADHNLDCVSLEVLQLHSTLPKTEQSLIFNPLTDRRRRIILSTNIAETSITVPHITHVIDSGVSRAPRYDPTSKATTLEYVWESQSSSEQRMGRAGRVQAGHYMALFSEARFALMPLTSVPEIMRTNLVALALDVKARFPSERLETLLGEALQAPTVESINAARNELQAIHAIDQDEELTILGRLLSQLPLPPHWGRVVLMGVLFNCLDPILIIATSIGSDLFYRPIGREAEALQRHQQFNTTRSDHLAFYHAYAALRKVELSGGIAAARRFAQENFLSWLVYLNIKKDILATERDMQKYSIITKTSATRKGTQTHPSMGQHDLLPTNLFGGQLYNSNSDNHELIKCLILSGYPSNLAAYHKGSRWTTGSRFGFVQSSSFSVKKPSSEERSQLVLRLFTALRESSTSEHLSMGQVSALTALAGLLFCDRLSVRSGTLRINELPHAQFEDCPDDAAKLVLEYKKLSDRVICNALQEIAASRKGVQVRPETRSFVRQLVDVLTSVSSVDLPTSSQTFEASQDAKL</sequence>
<dbReference type="Gene3D" id="1.20.120.1080">
    <property type="match status" value="1"/>
</dbReference>
<evidence type="ECO:0000256" key="6">
    <source>
        <dbReference type="ARBA" id="ARBA00022840"/>
    </source>
</evidence>
<feature type="region of interest" description="Disordered" evidence="7">
    <location>
        <begin position="437"/>
        <end position="530"/>
    </location>
</feature>
<dbReference type="CDD" id="cd17917">
    <property type="entry name" value="DEXHc_RHA-like"/>
    <property type="match status" value="1"/>
</dbReference>
<dbReference type="Gene3D" id="1.10.510.10">
    <property type="entry name" value="Transferase(Phosphotransferase) domain 1"/>
    <property type="match status" value="1"/>
</dbReference>
<feature type="compositionally biased region" description="Basic and acidic residues" evidence="7">
    <location>
        <begin position="14"/>
        <end position="50"/>
    </location>
</feature>
<accession>A0A6H0XKD9</accession>
<evidence type="ECO:0000259" key="10">
    <source>
        <dbReference type="PROSITE" id="PS51194"/>
    </source>
</evidence>
<dbReference type="GO" id="GO:0005524">
    <property type="term" value="F:ATP binding"/>
    <property type="evidence" value="ECO:0007669"/>
    <property type="project" value="UniProtKB-KW"/>
</dbReference>
<feature type="domain" description="Protein kinase" evidence="8">
    <location>
        <begin position="86"/>
        <end position="375"/>
    </location>
</feature>
<evidence type="ECO:0000256" key="3">
    <source>
        <dbReference type="ARBA" id="ARBA00022741"/>
    </source>
</evidence>
<evidence type="ECO:0000256" key="5">
    <source>
        <dbReference type="ARBA" id="ARBA00022801"/>
    </source>
</evidence>
<dbReference type="InterPro" id="IPR000719">
    <property type="entry name" value="Prot_kinase_dom"/>
</dbReference>
<dbReference type="PROSITE" id="PS50011">
    <property type="entry name" value="PROTEIN_KINASE_DOM"/>
    <property type="match status" value="1"/>
</dbReference>
<evidence type="ECO:0000313" key="12">
    <source>
        <dbReference type="Proteomes" id="UP000503462"/>
    </source>
</evidence>
<dbReference type="InterPro" id="IPR007502">
    <property type="entry name" value="Helicase-assoc_dom"/>
</dbReference>
<keyword evidence="3" id="KW-0547">Nucleotide-binding</keyword>
<dbReference type="InterPro" id="IPR027417">
    <property type="entry name" value="P-loop_NTPase"/>
</dbReference>
<gene>
    <name evidence="11" type="ORF">AMS68_000616</name>
</gene>
<dbReference type="PROSITE" id="PS00690">
    <property type="entry name" value="DEAH_ATP_HELICASE"/>
    <property type="match status" value="1"/>
</dbReference>
<dbReference type="CDD" id="cd18791">
    <property type="entry name" value="SF2_C_RHA"/>
    <property type="match status" value="1"/>
</dbReference>